<dbReference type="OrthoDB" id="202178at2759"/>
<proteinExistence type="predicted"/>
<evidence type="ECO:0000313" key="2">
    <source>
        <dbReference type="Proteomes" id="UP001165082"/>
    </source>
</evidence>
<dbReference type="AlphaFoldDB" id="A0A9W7DV18"/>
<organism evidence="1 2">
    <name type="scientific">Triparma retinervis</name>
    <dbReference type="NCBI Taxonomy" id="2557542"/>
    <lineage>
        <taxon>Eukaryota</taxon>
        <taxon>Sar</taxon>
        <taxon>Stramenopiles</taxon>
        <taxon>Ochrophyta</taxon>
        <taxon>Bolidophyceae</taxon>
        <taxon>Parmales</taxon>
        <taxon>Triparmaceae</taxon>
        <taxon>Triparma</taxon>
    </lineage>
</organism>
<gene>
    <name evidence="1" type="ORF">TrRE_jg9296</name>
</gene>
<keyword evidence="2" id="KW-1185">Reference proteome</keyword>
<name>A0A9W7DV18_9STRA</name>
<dbReference type="Proteomes" id="UP001165082">
    <property type="component" value="Unassembled WGS sequence"/>
</dbReference>
<protein>
    <submittedName>
        <fullName evidence="1">Uncharacterized protein</fullName>
    </submittedName>
</protein>
<sequence length="330" mass="35254">MLLSGRDLVGLSPVTSSQYSLSSETEIGEGGIQQFHTLQWAGASFSRYTSSLSSPTGGFDVDSVDGSFSTDHTLLDLNLPGPDKNVVGTFAIETSIAVEDDRRIRTVMIYGFTRRLNRVVVFDEKVVVETCAPPLRRVCGGTWEGDGVIRNNKAEGSKGGARKKRRMGFGIGGGKKESGSVGAGMNDGFAEWQVNVFKSNLSFQWDGERQLRSEASIGVGLGATSDPDGQPLVMVSWGTLEVSGRLDVGRGGGWEDKESVNAGVWDAGEAVSLQLGCVMVKAGLRLREGGEGGGKGEENGSLVEPFSSEMNVFQKREVGDGESEYFLSRM</sequence>
<feature type="non-terminal residue" evidence="1">
    <location>
        <position position="330"/>
    </location>
</feature>
<dbReference type="EMBL" id="BRXZ01000915">
    <property type="protein sequence ID" value="GMH57364.1"/>
    <property type="molecule type" value="Genomic_DNA"/>
</dbReference>
<comment type="caution">
    <text evidence="1">The sequence shown here is derived from an EMBL/GenBank/DDBJ whole genome shotgun (WGS) entry which is preliminary data.</text>
</comment>
<accession>A0A9W7DV18</accession>
<evidence type="ECO:0000313" key="1">
    <source>
        <dbReference type="EMBL" id="GMH57364.1"/>
    </source>
</evidence>
<reference evidence="1" key="1">
    <citation type="submission" date="2022-07" db="EMBL/GenBank/DDBJ databases">
        <title>Genome analysis of Parmales, a sister group of diatoms, reveals the evolutionary specialization of diatoms from phago-mixotrophs to photoautotrophs.</title>
        <authorList>
            <person name="Ban H."/>
            <person name="Sato S."/>
            <person name="Yoshikawa S."/>
            <person name="Kazumasa Y."/>
            <person name="Nakamura Y."/>
            <person name="Ichinomiya M."/>
            <person name="Saitoh K."/>
            <person name="Sato N."/>
            <person name="Blanc-Mathieu R."/>
            <person name="Endo H."/>
            <person name="Kuwata A."/>
            <person name="Ogata H."/>
        </authorList>
    </citation>
    <scope>NUCLEOTIDE SEQUENCE</scope>
</reference>